<feature type="transmembrane region" description="Helical" evidence="1">
    <location>
        <begin position="121"/>
        <end position="138"/>
    </location>
</feature>
<dbReference type="AlphaFoldDB" id="A0A846QW16"/>
<feature type="transmembrane region" description="Helical" evidence="1">
    <location>
        <begin position="16"/>
        <end position="33"/>
    </location>
</feature>
<keyword evidence="1" id="KW-0472">Membrane</keyword>
<feature type="transmembrane region" description="Helical" evidence="1">
    <location>
        <begin position="89"/>
        <end position="109"/>
    </location>
</feature>
<proteinExistence type="predicted"/>
<dbReference type="EMBL" id="JAATJJ010000001">
    <property type="protein sequence ID" value="NJB69765.1"/>
    <property type="molecule type" value="Genomic_DNA"/>
</dbReference>
<reference evidence="2 3" key="1">
    <citation type="submission" date="2020-03" db="EMBL/GenBank/DDBJ databases">
        <title>Genomic Encyclopedia of Type Strains, Phase IV (KMG-IV): sequencing the most valuable type-strain genomes for metagenomic binning, comparative biology and taxonomic classification.</title>
        <authorList>
            <person name="Goeker M."/>
        </authorList>
    </citation>
    <scope>NUCLEOTIDE SEQUENCE [LARGE SCALE GENOMIC DNA]</scope>
    <source>
        <strain evidence="2 3">DSM 29762</strain>
    </source>
</reference>
<organism evidence="2 3">
    <name type="scientific">Saonia flava</name>
    <dbReference type="NCBI Taxonomy" id="523696"/>
    <lineage>
        <taxon>Bacteria</taxon>
        <taxon>Pseudomonadati</taxon>
        <taxon>Bacteroidota</taxon>
        <taxon>Flavobacteriia</taxon>
        <taxon>Flavobacteriales</taxon>
        <taxon>Flavobacteriaceae</taxon>
        <taxon>Saonia</taxon>
    </lineage>
</organism>
<accession>A0A846QW16</accession>
<evidence type="ECO:0000256" key="1">
    <source>
        <dbReference type="SAM" id="Phobius"/>
    </source>
</evidence>
<feature type="transmembrane region" description="Helical" evidence="1">
    <location>
        <begin position="65"/>
        <end position="84"/>
    </location>
</feature>
<keyword evidence="1" id="KW-0812">Transmembrane</keyword>
<name>A0A846QW16_9FLAO</name>
<dbReference type="RefSeq" id="WP_167960007.1">
    <property type="nucleotide sequence ID" value="NZ_JAATJJ010000001.1"/>
</dbReference>
<evidence type="ECO:0000313" key="3">
    <source>
        <dbReference type="Proteomes" id="UP000590442"/>
    </source>
</evidence>
<comment type="caution">
    <text evidence="2">The sequence shown here is derived from an EMBL/GenBank/DDBJ whole genome shotgun (WGS) entry which is preliminary data.</text>
</comment>
<dbReference type="Proteomes" id="UP000590442">
    <property type="component" value="Unassembled WGS sequence"/>
</dbReference>
<gene>
    <name evidence="2" type="ORF">GGR42_000227</name>
</gene>
<keyword evidence="1" id="KW-1133">Transmembrane helix</keyword>
<evidence type="ECO:0000313" key="2">
    <source>
        <dbReference type="EMBL" id="NJB69765.1"/>
    </source>
</evidence>
<protein>
    <submittedName>
        <fullName evidence="2">Uncharacterized protein</fullName>
    </submittedName>
</protein>
<keyword evidence="3" id="KW-1185">Reference proteome</keyword>
<sequence length="175" mass="21215">MKRRITDQGSRARKKIIIDSFIVFFIIISPFVFKMHEYVSEDPNATLKILWFTLDRNGFLDLSTYVWFLLGKLVPFYLFIIWFFTCKHWWYHIILIPITMYAFQIFEVVYSEDLFVDTENVLWLLPVCMVIIPFVYFIRVKLYDKYVHGIDLDAMDAELKELKERERLREEGLDD</sequence>